<dbReference type="AlphaFoldDB" id="A0A166DSD8"/>
<evidence type="ECO:0000313" key="1">
    <source>
        <dbReference type="EMBL" id="KZN05616.1"/>
    </source>
</evidence>
<dbReference type="EMBL" id="LNRQ01000002">
    <property type="protein sequence ID" value="KZN05616.1"/>
    <property type="molecule type" value="Genomic_DNA"/>
</dbReference>
<organism evidence="1">
    <name type="scientific">Daucus carota subsp. sativus</name>
    <name type="common">Carrot</name>
    <dbReference type="NCBI Taxonomy" id="79200"/>
    <lineage>
        <taxon>Eukaryota</taxon>
        <taxon>Viridiplantae</taxon>
        <taxon>Streptophyta</taxon>
        <taxon>Embryophyta</taxon>
        <taxon>Tracheophyta</taxon>
        <taxon>Spermatophyta</taxon>
        <taxon>Magnoliopsida</taxon>
        <taxon>eudicotyledons</taxon>
        <taxon>Gunneridae</taxon>
        <taxon>Pentapetalae</taxon>
        <taxon>asterids</taxon>
        <taxon>campanulids</taxon>
        <taxon>Apiales</taxon>
        <taxon>Apiaceae</taxon>
        <taxon>Apioideae</taxon>
        <taxon>Scandiceae</taxon>
        <taxon>Daucinae</taxon>
        <taxon>Daucus</taxon>
        <taxon>Daucus sect. Daucus</taxon>
    </lineage>
</organism>
<accession>A0A166DSD8</accession>
<gene>
    <name evidence="1" type="ORF">DCAR_006453</name>
</gene>
<proteinExistence type="predicted"/>
<dbReference type="Gramene" id="KZN05616">
    <property type="protein sequence ID" value="KZN05616"/>
    <property type="gene ID" value="DCAR_006453"/>
</dbReference>
<name>A0A166DSD8_DAUCS</name>
<protein>
    <submittedName>
        <fullName evidence="1">Uncharacterized protein</fullName>
    </submittedName>
</protein>
<reference evidence="1" key="1">
    <citation type="journal article" date="2016" name="Nat. Genet.">
        <title>A high-quality carrot genome assembly provides new insights into carotenoid accumulation and asterid genome evolution.</title>
        <authorList>
            <person name="Iorizzo M."/>
            <person name="Ellison S."/>
            <person name="Senalik D."/>
            <person name="Zeng P."/>
            <person name="Satapoomin P."/>
            <person name="Huang J."/>
            <person name="Bowman M."/>
            <person name="Iovene M."/>
            <person name="Sanseverino W."/>
            <person name="Cavagnaro P."/>
            <person name="Yildiz M."/>
            <person name="Macko-Podgorni A."/>
            <person name="Moranska E."/>
            <person name="Grzebelus E."/>
            <person name="Grzebelus D."/>
            <person name="Ashrafi H."/>
            <person name="Zheng Z."/>
            <person name="Cheng S."/>
            <person name="Spooner D."/>
            <person name="Van Deynze A."/>
            <person name="Simon P."/>
        </authorList>
    </citation>
    <scope>NUCLEOTIDE SEQUENCE [LARGE SCALE GENOMIC DNA]</scope>
    <source>
        <tissue evidence="1">Leaf</tissue>
    </source>
</reference>
<sequence>MSRELLGKSRWGGASSAEKFDFFSKNCELARAQQSLTRTRDKLKTDDVSFYLGLR</sequence>
<comment type="caution">
    <text evidence="1">The sequence shown here is derived from an EMBL/GenBank/DDBJ whole genome shotgun (WGS) entry which is preliminary data.</text>
</comment>